<reference evidence="1" key="1">
    <citation type="submission" date="2018-06" db="EMBL/GenBank/DDBJ databases">
        <authorList>
            <person name="Zhirakovskaya E."/>
        </authorList>
    </citation>
    <scope>NUCLEOTIDE SEQUENCE</scope>
</reference>
<gene>
    <name evidence="1" type="ORF">MNBD_GAMMA25-2505</name>
</gene>
<sequence length="466" mass="50930">MKNSSLSLTTSLLGVVMSLPTVAFESPVATEKRFEALEKRIDALESENAQLKKSLDEPYISDSEPEISARLKAVESQVNSYRKAARTVESLDGIETGVGLTMVAQGLSGALADAEKSAELNYRGDVTVSLPAGNIGAAEGFIFTHFRMGQGLGLENLGDAFSSFNATSFQRPGTATADSTVLLAQAWYQLNVPLPLGGNPDLSRQHLELNFGKIDPFIFFDQNTIADDETRGFMNQAFVHNPLLDVGADVGVDDFGFSPGMRLAWFNDHYKPQTYGLSMGVFGAGKGASFEDSLSDPFIIMQAETGQRFFSGLEANYRVYYWRNGRGEDFDGVENTHIGLGFSLDQKVDDYTTLFARFGEQTKGRIRFDRTLTVGADFGGSYWNRGGDAIGVALGWLSLSDEYKTEANNIEGFNASGAEKLAEIFYRYRVNSQFELSPNLQFISQPGGNSAVSSMTAYGLRVQLNY</sequence>
<dbReference type="Gene3D" id="2.40.160.180">
    <property type="entry name" value="Carbohydrate-selective porin OprB"/>
    <property type="match status" value="1"/>
</dbReference>
<evidence type="ECO:0000313" key="1">
    <source>
        <dbReference type="EMBL" id="VAX09501.1"/>
    </source>
</evidence>
<dbReference type="Pfam" id="PF04966">
    <property type="entry name" value="OprB"/>
    <property type="match status" value="1"/>
</dbReference>
<dbReference type="GO" id="GO:0015288">
    <property type="term" value="F:porin activity"/>
    <property type="evidence" value="ECO:0007669"/>
    <property type="project" value="InterPro"/>
</dbReference>
<dbReference type="EMBL" id="UOFY01000038">
    <property type="protein sequence ID" value="VAX09501.1"/>
    <property type="molecule type" value="Genomic_DNA"/>
</dbReference>
<dbReference type="InterPro" id="IPR038673">
    <property type="entry name" value="OprB_sf"/>
</dbReference>
<proteinExistence type="predicted"/>
<dbReference type="GO" id="GO:0016020">
    <property type="term" value="C:membrane"/>
    <property type="evidence" value="ECO:0007669"/>
    <property type="project" value="InterPro"/>
</dbReference>
<accession>A0A3B1B5M4</accession>
<evidence type="ECO:0008006" key="2">
    <source>
        <dbReference type="Google" id="ProtNLM"/>
    </source>
</evidence>
<dbReference type="InterPro" id="IPR007049">
    <property type="entry name" value="Carb-sel_porin_OprB"/>
</dbReference>
<organism evidence="1">
    <name type="scientific">hydrothermal vent metagenome</name>
    <dbReference type="NCBI Taxonomy" id="652676"/>
    <lineage>
        <taxon>unclassified sequences</taxon>
        <taxon>metagenomes</taxon>
        <taxon>ecological metagenomes</taxon>
    </lineage>
</organism>
<dbReference type="AlphaFoldDB" id="A0A3B1B5M4"/>
<protein>
    <recommendedName>
        <fullName evidence="2">Porin</fullName>
    </recommendedName>
</protein>
<dbReference type="GO" id="GO:0008643">
    <property type="term" value="P:carbohydrate transport"/>
    <property type="evidence" value="ECO:0007669"/>
    <property type="project" value="InterPro"/>
</dbReference>
<name>A0A3B1B5M4_9ZZZZ</name>